<feature type="signal peptide" evidence="1">
    <location>
        <begin position="1"/>
        <end position="22"/>
    </location>
</feature>
<evidence type="ECO:0000256" key="1">
    <source>
        <dbReference type="SAM" id="SignalP"/>
    </source>
</evidence>
<keyword evidence="1" id="KW-0732">Signal</keyword>
<evidence type="ECO:0000313" key="2">
    <source>
        <dbReference type="EMBL" id="EXB88492.1"/>
    </source>
</evidence>
<dbReference type="EMBL" id="KE344969">
    <property type="protein sequence ID" value="EXB88492.1"/>
    <property type="molecule type" value="Genomic_DNA"/>
</dbReference>
<dbReference type="AlphaFoldDB" id="W9RFR9"/>
<protein>
    <recommendedName>
        <fullName evidence="4">Secreted protein</fullName>
    </recommendedName>
</protein>
<gene>
    <name evidence="2" type="ORF">L484_017244</name>
</gene>
<organism evidence="2 3">
    <name type="scientific">Morus notabilis</name>
    <dbReference type="NCBI Taxonomy" id="981085"/>
    <lineage>
        <taxon>Eukaryota</taxon>
        <taxon>Viridiplantae</taxon>
        <taxon>Streptophyta</taxon>
        <taxon>Embryophyta</taxon>
        <taxon>Tracheophyta</taxon>
        <taxon>Spermatophyta</taxon>
        <taxon>Magnoliopsida</taxon>
        <taxon>eudicotyledons</taxon>
        <taxon>Gunneridae</taxon>
        <taxon>Pentapetalae</taxon>
        <taxon>rosids</taxon>
        <taxon>fabids</taxon>
        <taxon>Rosales</taxon>
        <taxon>Moraceae</taxon>
        <taxon>Moreae</taxon>
        <taxon>Morus</taxon>
    </lineage>
</organism>
<sequence>MAGAIGCLPLSWVVILSQPIASEIAIHRHRDPLHQKSQSIAIATEVATLGTEVEVPTRNRGHDMRQRSQPIAISSQPVARSCPCYEVAIPSQDLVLITISSPTTKAER</sequence>
<dbReference type="Proteomes" id="UP000030645">
    <property type="component" value="Unassembled WGS sequence"/>
</dbReference>
<name>W9RFR9_9ROSA</name>
<accession>W9RFR9</accession>
<proteinExistence type="predicted"/>
<feature type="chain" id="PRO_5004931362" description="Secreted protein" evidence="1">
    <location>
        <begin position="23"/>
        <end position="108"/>
    </location>
</feature>
<reference evidence="3" key="1">
    <citation type="submission" date="2013-01" db="EMBL/GenBank/DDBJ databases">
        <title>Draft Genome Sequence of a Mulberry Tree, Morus notabilis C.K. Schneid.</title>
        <authorList>
            <person name="He N."/>
            <person name="Zhao S."/>
        </authorList>
    </citation>
    <scope>NUCLEOTIDE SEQUENCE</scope>
</reference>
<evidence type="ECO:0000313" key="3">
    <source>
        <dbReference type="Proteomes" id="UP000030645"/>
    </source>
</evidence>
<evidence type="ECO:0008006" key="4">
    <source>
        <dbReference type="Google" id="ProtNLM"/>
    </source>
</evidence>
<keyword evidence="3" id="KW-1185">Reference proteome</keyword>